<gene>
    <name evidence="1" type="ORF">CWC19_11915</name>
</gene>
<evidence type="ECO:0000313" key="1">
    <source>
        <dbReference type="EMBL" id="TMO68020.1"/>
    </source>
</evidence>
<dbReference type="GO" id="GO:0006281">
    <property type="term" value="P:DNA repair"/>
    <property type="evidence" value="ECO:0007669"/>
    <property type="project" value="TreeGrafter"/>
</dbReference>
<dbReference type="SFLD" id="SFLDG01129">
    <property type="entry name" value="C1.5:_HAD__Beta-PGM__Phosphata"/>
    <property type="match status" value="1"/>
</dbReference>
<proteinExistence type="predicted"/>
<reference evidence="1 2" key="1">
    <citation type="submission" date="2018-01" db="EMBL/GenBank/DDBJ databases">
        <authorList>
            <person name="Paulsen S."/>
            <person name="Gram L.K."/>
        </authorList>
    </citation>
    <scope>NUCLEOTIDE SEQUENCE [LARGE SCALE GENOMIC DNA]</scope>
    <source>
        <strain evidence="1 2">S3790</strain>
    </source>
</reference>
<dbReference type="InterPro" id="IPR023198">
    <property type="entry name" value="PGP-like_dom2"/>
</dbReference>
<dbReference type="InterPro" id="IPR006439">
    <property type="entry name" value="HAD-SF_hydro_IA"/>
</dbReference>
<keyword evidence="1" id="KW-0378">Hydrolase</keyword>
<reference evidence="2" key="2">
    <citation type="submission" date="2019-06" db="EMBL/GenBank/DDBJ databases">
        <title>Co-occurence of chitin degradation, pigmentation and bioactivity in marine Pseudoalteromonas.</title>
        <authorList>
            <person name="Sonnenschein E.C."/>
            <person name="Bech P.K."/>
        </authorList>
    </citation>
    <scope>NUCLEOTIDE SEQUENCE [LARGE SCALE GENOMIC DNA]</scope>
    <source>
        <strain evidence="2">S3790</strain>
    </source>
</reference>
<accession>A0A5S3V9F6</accession>
<dbReference type="InterPro" id="IPR036412">
    <property type="entry name" value="HAD-like_sf"/>
</dbReference>
<dbReference type="EMBL" id="PNBX01000047">
    <property type="protein sequence ID" value="TMO68020.1"/>
    <property type="molecule type" value="Genomic_DNA"/>
</dbReference>
<dbReference type="InterPro" id="IPR023214">
    <property type="entry name" value="HAD_sf"/>
</dbReference>
<dbReference type="GO" id="GO:0008967">
    <property type="term" value="F:phosphoglycolate phosphatase activity"/>
    <property type="evidence" value="ECO:0007669"/>
    <property type="project" value="TreeGrafter"/>
</dbReference>
<dbReference type="OrthoDB" id="9782449at2"/>
<dbReference type="PANTHER" id="PTHR43434">
    <property type="entry name" value="PHOSPHOGLYCOLATE PHOSPHATASE"/>
    <property type="match status" value="1"/>
</dbReference>
<dbReference type="Proteomes" id="UP000307217">
    <property type="component" value="Unassembled WGS sequence"/>
</dbReference>
<dbReference type="InterPro" id="IPR041492">
    <property type="entry name" value="HAD_2"/>
</dbReference>
<sequence length="214" mass="23115">MKYKLIIFDWDGTLMDSIPKIVNCLKQAALRIGVPEPKTGDAAAVIGLSLDVAIATLFPKHRAMWPELVTGYQASYKSNTTLEPVMFIGATELLMELRTQGMLLAVATGKSRRGLDRVLKESGLSHYFITSRTADEASSKPAPDMLEQILSELGIAASSALMVGDSLLDMQMAKHANVDAVAMSWGAADKLALSATNALTVCDDYDELRSTIFS</sequence>
<dbReference type="AlphaFoldDB" id="A0A5S3V9F6"/>
<organism evidence="1 2">
    <name type="scientific">Pseudoalteromonas aurantia</name>
    <dbReference type="NCBI Taxonomy" id="43654"/>
    <lineage>
        <taxon>Bacteria</taxon>
        <taxon>Pseudomonadati</taxon>
        <taxon>Pseudomonadota</taxon>
        <taxon>Gammaproteobacteria</taxon>
        <taxon>Alteromonadales</taxon>
        <taxon>Pseudoalteromonadaceae</taxon>
        <taxon>Pseudoalteromonas</taxon>
    </lineage>
</organism>
<dbReference type="InterPro" id="IPR050155">
    <property type="entry name" value="HAD-like_hydrolase_sf"/>
</dbReference>
<protein>
    <submittedName>
        <fullName evidence="1">HAD family hydrolase</fullName>
    </submittedName>
</protein>
<dbReference type="Gene3D" id="1.10.150.240">
    <property type="entry name" value="Putative phosphatase, domain 2"/>
    <property type="match status" value="1"/>
</dbReference>
<dbReference type="Pfam" id="PF13419">
    <property type="entry name" value="HAD_2"/>
    <property type="match status" value="1"/>
</dbReference>
<dbReference type="PANTHER" id="PTHR43434:SF24">
    <property type="entry name" value="HYDROLASE-RELATED"/>
    <property type="match status" value="1"/>
</dbReference>
<dbReference type="NCBIfam" id="TIGR01549">
    <property type="entry name" value="HAD-SF-IA-v1"/>
    <property type="match status" value="1"/>
</dbReference>
<evidence type="ECO:0000313" key="2">
    <source>
        <dbReference type="Proteomes" id="UP000307217"/>
    </source>
</evidence>
<dbReference type="SFLD" id="SFLDS00003">
    <property type="entry name" value="Haloacid_Dehalogenase"/>
    <property type="match status" value="1"/>
</dbReference>
<dbReference type="SUPFAM" id="SSF56784">
    <property type="entry name" value="HAD-like"/>
    <property type="match status" value="1"/>
</dbReference>
<dbReference type="Gene3D" id="3.40.50.1000">
    <property type="entry name" value="HAD superfamily/HAD-like"/>
    <property type="match status" value="1"/>
</dbReference>
<dbReference type="GO" id="GO:0005829">
    <property type="term" value="C:cytosol"/>
    <property type="evidence" value="ECO:0007669"/>
    <property type="project" value="TreeGrafter"/>
</dbReference>
<comment type="caution">
    <text evidence="1">The sequence shown here is derived from an EMBL/GenBank/DDBJ whole genome shotgun (WGS) entry which is preliminary data.</text>
</comment>
<name>A0A5S3V9F6_9GAMM</name>
<dbReference type="RefSeq" id="WP_138592077.1">
    <property type="nucleotide sequence ID" value="NZ_PNBX01000047.1"/>
</dbReference>